<keyword evidence="9" id="KW-1185">Reference proteome</keyword>
<dbReference type="RefSeq" id="WP_238074518.1">
    <property type="nucleotide sequence ID" value="NZ_JAKNJB010000024.1"/>
</dbReference>
<dbReference type="Pfam" id="PF02687">
    <property type="entry name" value="FtsX"/>
    <property type="match status" value="1"/>
</dbReference>
<evidence type="ECO:0000313" key="9">
    <source>
        <dbReference type="Proteomes" id="UP001200313"/>
    </source>
</evidence>
<feature type="transmembrane region" description="Helical" evidence="6">
    <location>
        <begin position="238"/>
        <end position="259"/>
    </location>
</feature>
<evidence type="ECO:0000256" key="3">
    <source>
        <dbReference type="ARBA" id="ARBA00022692"/>
    </source>
</evidence>
<evidence type="ECO:0000256" key="1">
    <source>
        <dbReference type="ARBA" id="ARBA00004651"/>
    </source>
</evidence>
<evidence type="ECO:0000256" key="2">
    <source>
        <dbReference type="ARBA" id="ARBA00022475"/>
    </source>
</evidence>
<dbReference type="InterPro" id="IPR003838">
    <property type="entry name" value="ABC3_permease_C"/>
</dbReference>
<comment type="subcellular location">
    <subcellularLocation>
        <location evidence="1">Cell membrane</location>
        <topology evidence="1">Multi-pass membrane protein</topology>
    </subcellularLocation>
</comment>
<feature type="transmembrane region" description="Helical" evidence="6">
    <location>
        <begin position="266"/>
        <end position="286"/>
    </location>
</feature>
<keyword evidence="4 6" id="KW-1133">Transmembrane helix</keyword>
<evidence type="ECO:0000256" key="5">
    <source>
        <dbReference type="ARBA" id="ARBA00023136"/>
    </source>
</evidence>
<gene>
    <name evidence="8" type="ORF">L0P79_13100</name>
</gene>
<keyword evidence="2" id="KW-1003">Cell membrane</keyword>
<keyword evidence="5 6" id="KW-0472">Membrane</keyword>
<evidence type="ECO:0000256" key="6">
    <source>
        <dbReference type="SAM" id="Phobius"/>
    </source>
</evidence>
<feature type="transmembrane region" description="Helical" evidence="6">
    <location>
        <begin position="666"/>
        <end position="690"/>
    </location>
</feature>
<dbReference type="EMBL" id="JAKNJB010000024">
    <property type="protein sequence ID" value="MCG4527992.1"/>
    <property type="molecule type" value="Genomic_DNA"/>
</dbReference>
<feature type="transmembrane region" description="Helical" evidence="6">
    <location>
        <begin position="17"/>
        <end position="38"/>
    </location>
</feature>
<dbReference type="Proteomes" id="UP001200313">
    <property type="component" value="Unassembled WGS sequence"/>
</dbReference>
<feature type="transmembrane region" description="Helical" evidence="6">
    <location>
        <begin position="105"/>
        <end position="138"/>
    </location>
</feature>
<feature type="transmembrane region" description="Helical" evidence="6">
    <location>
        <begin position="696"/>
        <end position="725"/>
    </location>
</feature>
<evidence type="ECO:0000259" key="7">
    <source>
        <dbReference type="Pfam" id="PF02687"/>
    </source>
</evidence>
<protein>
    <submittedName>
        <fullName evidence="8">ABC transporter permease</fullName>
    </submittedName>
</protein>
<proteinExistence type="predicted"/>
<dbReference type="PANTHER" id="PTHR46795">
    <property type="entry name" value="ABC TRANSPORTER PERMEASE-RELATED-RELATED"/>
    <property type="match status" value="1"/>
</dbReference>
<feature type="transmembrane region" description="Helical" evidence="6">
    <location>
        <begin position="58"/>
        <end position="77"/>
    </location>
</feature>
<name>A0ABS9MB04_9FIRM</name>
<feature type="domain" description="ABC3 transporter permease C-terminal" evidence="7">
    <location>
        <begin position="62"/>
        <end position="181"/>
    </location>
</feature>
<feature type="transmembrane region" description="Helical" evidence="6">
    <location>
        <begin position="306"/>
        <end position="332"/>
    </location>
</feature>
<dbReference type="InterPro" id="IPR052536">
    <property type="entry name" value="ABC-4_Integral_Memb_Prot"/>
</dbReference>
<reference evidence="8 9" key="1">
    <citation type="submission" date="2022-01" db="EMBL/GenBank/DDBJ databases">
        <title>Collection of gut derived symbiotic bacterial strains cultured from healthy donors.</title>
        <authorList>
            <person name="Lin H."/>
            <person name="Kohout C."/>
            <person name="Waligurski E."/>
            <person name="Pamer E.G."/>
        </authorList>
    </citation>
    <scope>NUCLEOTIDE SEQUENCE [LARGE SCALE GENOMIC DNA]</scope>
    <source>
        <strain evidence="8 9">DFI.3.7</strain>
    </source>
</reference>
<feature type="transmembrane region" description="Helical" evidence="6">
    <location>
        <begin position="201"/>
        <end position="226"/>
    </location>
</feature>
<feature type="transmembrane region" description="Helical" evidence="6">
    <location>
        <begin position="365"/>
        <end position="387"/>
    </location>
</feature>
<evidence type="ECO:0000313" key="8">
    <source>
        <dbReference type="EMBL" id="MCG4527992.1"/>
    </source>
</evidence>
<dbReference type="PANTHER" id="PTHR46795:SF3">
    <property type="entry name" value="ABC TRANSPORTER PERMEASE"/>
    <property type="match status" value="1"/>
</dbReference>
<evidence type="ECO:0000256" key="4">
    <source>
        <dbReference type="ARBA" id="ARBA00022989"/>
    </source>
</evidence>
<keyword evidence="3 6" id="KW-0812">Transmembrane</keyword>
<feature type="transmembrane region" description="Helical" evidence="6">
    <location>
        <begin position="150"/>
        <end position="171"/>
    </location>
</feature>
<sequence length="746" mass="83967">MYAKLVLRNARRSIQDYLVYLLTMTTCVTLFYSFLSISSSHYEPDIGTEYDFTMLSDGMKLAICAVTLILLFLIRFVNHYMLRRKQREFALQSVMGMEQRTIGRLFFAETFLMGLVSIAAGIFLGVFCSQFITALLLTSYGKQYEITWTLFPDTVLLTAGFFILSFLVVGLSNTRAIRKMKIIDMLTADRENGPALRKSRWIWVLAIFFEVFSVWMCVTGVQKVLFYWDSRFALPVQLMFWGNILFPTMSLLWPVLWALRRRKGGFPALLSGLLLCSLLNTIAAASVPALNSRYLLALGGGGVNQYLLFVLVDLIFLICALLYLASSFLVAWKEGEPEHRYKGENLFFFGQIISKLSITSKTMSLTCVTLVLAIFLFIAAPVLVGWASGYLDERSMYDVQIFSRYNDVYEEADLPDDNYDEVTAYLTGHHIPVAGDCTFSLYLPEQADFHNRVKYEFPVVAIALSDYNAIREMLGYAPITLADGEFTTQWKAIATEEERDSFLREHPQVQTDAGTLTLSAQPFYEDSIGETAYNSYTDVLYIFPDSVCEQLLPVMRNRYITTEEAISYDNARELEQAFTGQYPELADTGVSYSIRLSTLQVNSTKAGNFVLQAAMLYGAVVLMVICLTVLSLQQLLDAGQYRYRFSVLRKLGVEEGHIGRLVLRQLGVWFGLPVAVAILVSMVVIAYFLQTVSAEIAAYIGLGTLMAQIAVTAGILILLLICYFLSTWLLFKKAIGTAPDGRALPI</sequence>
<organism evidence="8 9">
    <name type="scientific">Intestinimonas massiliensis</name>
    <name type="common">ex Afouda et al. 2020</name>
    <dbReference type="NCBI Taxonomy" id="1673721"/>
    <lineage>
        <taxon>Bacteria</taxon>
        <taxon>Bacillati</taxon>
        <taxon>Bacillota</taxon>
        <taxon>Clostridia</taxon>
        <taxon>Eubacteriales</taxon>
        <taxon>Intestinimonas</taxon>
    </lineage>
</organism>
<feature type="transmembrane region" description="Helical" evidence="6">
    <location>
        <begin position="609"/>
        <end position="632"/>
    </location>
</feature>
<accession>A0ABS9MB04</accession>
<comment type="caution">
    <text evidence="8">The sequence shown here is derived from an EMBL/GenBank/DDBJ whole genome shotgun (WGS) entry which is preliminary data.</text>
</comment>